<accession>A0A0N4W6J9</accession>
<keyword evidence="3" id="KW-1185">Reference proteome</keyword>
<dbReference type="EMBL" id="UZAF01016374">
    <property type="protein sequence ID" value="VDO26745.1"/>
    <property type="molecule type" value="Genomic_DNA"/>
</dbReference>
<gene>
    <name evidence="2" type="ORF">HPLM_LOCUS5679</name>
</gene>
<feature type="region of interest" description="Disordered" evidence="1">
    <location>
        <begin position="1"/>
        <end position="69"/>
    </location>
</feature>
<sequence>MWRKKERLTNGYPGVLHAAGQDMRSPSSQHFIRGPGGDRRLGTPRSRRKTAGVNSGSSGGVENEGASPPMPVFGVSVSFLEASESAMEVMSHPDGC</sequence>
<evidence type="ECO:0000256" key="1">
    <source>
        <dbReference type="SAM" id="MobiDB-lite"/>
    </source>
</evidence>
<dbReference type="Proteomes" id="UP000268014">
    <property type="component" value="Unassembled WGS sequence"/>
</dbReference>
<evidence type="ECO:0000313" key="3">
    <source>
        <dbReference type="Proteomes" id="UP000268014"/>
    </source>
</evidence>
<protein>
    <submittedName>
        <fullName evidence="2 4">Uncharacterized protein</fullName>
    </submittedName>
</protein>
<organism evidence="4">
    <name type="scientific">Haemonchus placei</name>
    <name type="common">Barber's pole worm</name>
    <dbReference type="NCBI Taxonomy" id="6290"/>
    <lineage>
        <taxon>Eukaryota</taxon>
        <taxon>Metazoa</taxon>
        <taxon>Ecdysozoa</taxon>
        <taxon>Nematoda</taxon>
        <taxon>Chromadorea</taxon>
        <taxon>Rhabditida</taxon>
        <taxon>Rhabditina</taxon>
        <taxon>Rhabditomorpha</taxon>
        <taxon>Strongyloidea</taxon>
        <taxon>Trichostrongylidae</taxon>
        <taxon>Haemonchus</taxon>
    </lineage>
</organism>
<reference evidence="2 3" key="2">
    <citation type="submission" date="2018-11" db="EMBL/GenBank/DDBJ databases">
        <authorList>
            <consortium name="Pathogen Informatics"/>
        </authorList>
    </citation>
    <scope>NUCLEOTIDE SEQUENCE [LARGE SCALE GENOMIC DNA]</scope>
    <source>
        <strain evidence="2 3">MHpl1</strain>
    </source>
</reference>
<evidence type="ECO:0000313" key="2">
    <source>
        <dbReference type="EMBL" id="VDO26745.1"/>
    </source>
</evidence>
<evidence type="ECO:0000313" key="4">
    <source>
        <dbReference type="WBParaSite" id="HPLM_0000568701-mRNA-1"/>
    </source>
</evidence>
<reference evidence="4" key="1">
    <citation type="submission" date="2017-02" db="UniProtKB">
        <authorList>
            <consortium name="WormBaseParasite"/>
        </authorList>
    </citation>
    <scope>IDENTIFICATION</scope>
</reference>
<dbReference type="AlphaFoldDB" id="A0A0N4W6J9"/>
<dbReference type="WBParaSite" id="HPLM_0000568701-mRNA-1">
    <property type="protein sequence ID" value="HPLM_0000568701-mRNA-1"/>
    <property type="gene ID" value="HPLM_0000568701"/>
</dbReference>
<proteinExistence type="predicted"/>
<name>A0A0N4W6J9_HAEPC</name>
<feature type="compositionally biased region" description="Low complexity" evidence="1">
    <location>
        <begin position="51"/>
        <end position="67"/>
    </location>
</feature>